<dbReference type="Gene3D" id="3.90.25.10">
    <property type="entry name" value="UDP-galactose 4-epimerase, domain 1"/>
    <property type="match status" value="1"/>
</dbReference>
<evidence type="ECO:0000256" key="4">
    <source>
        <dbReference type="ARBA" id="ARBA00011990"/>
    </source>
</evidence>
<gene>
    <name evidence="10" type="ORF">UY39_C0012G0002</name>
</gene>
<dbReference type="InterPro" id="IPR005888">
    <property type="entry name" value="dTDP_Gluc_deHydtase"/>
</dbReference>
<name>A0A0G1VMN9_9BACT</name>
<comment type="cofactor">
    <cofactor evidence="2 7">
        <name>NAD(+)</name>
        <dbReference type="ChEBI" id="CHEBI:57540"/>
    </cofactor>
</comment>
<protein>
    <recommendedName>
        <fullName evidence="4 7">dTDP-glucose 4,6-dehydratase</fullName>
        <ecNumber evidence="4 7">4.2.1.46</ecNumber>
    </recommendedName>
</protein>
<keyword evidence="5" id="KW-0520">NAD</keyword>
<evidence type="ECO:0000256" key="6">
    <source>
        <dbReference type="ARBA" id="ARBA00023239"/>
    </source>
</evidence>
<dbReference type="PATRIC" id="fig|1618675.3.peg.189"/>
<comment type="caution">
    <text evidence="10">The sequence shown here is derived from an EMBL/GenBank/DDBJ whole genome shotgun (WGS) entry which is preliminary data.</text>
</comment>
<dbReference type="Gene3D" id="3.40.50.720">
    <property type="entry name" value="NAD(P)-binding Rossmann-like Domain"/>
    <property type="match status" value="1"/>
</dbReference>
<dbReference type="NCBIfam" id="TIGR01181">
    <property type="entry name" value="dTDP_gluc_dehyt"/>
    <property type="match status" value="1"/>
</dbReference>
<dbReference type="AlphaFoldDB" id="A0A0G1VMN9"/>
<feature type="region of interest" description="Disordered" evidence="8">
    <location>
        <begin position="134"/>
        <end position="153"/>
    </location>
</feature>
<dbReference type="EMBL" id="LCPV01000012">
    <property type="protein sequence ID" value="KKW07545.1"/>
    <property type="molecule type" value="Genomic_DNA"/>
</dbReference>
<dbReference type="GO" id="GO:0008460">
    <property type="term" value="F:dTDP-glucose 4,6-dehydratase activity"/>
    <property type="evidence" value="ECO:0007669"/>
    <property type="project" value="UniProtKB-EC"/>
</dbReference>
<comment type="catalytic activity">
    <reaction evidence="1 7">
        <text>dTDP-alpha-D-glucose = dTDP-4-dehydro-6-deoxy-alpha-D-glucose + H2O</text>
        <dbReference type="Rhea" id="RHEA:17221"/>
        <dbReference type="ChEBI" id="CHEBI:15377"/>
        <dbReference type="ChEBI" id="CHEBI:57477"/>
        <dbReference type="ChEBI" id="CHEBI:57649"/>
        <dbReference type="EC" id="4.2.1.46"/>
    </reaction>
</comment>
<evidence type="ECO:0000313" key="10">
    <source>
        <dbReference type="EMBL" id="KKW07545.1"/>
    </source>
</evidence>
<evidence type="ECO:0000256" key="1">
    <source>
        <dbReference type="ARBA" id="ARBA00001539"/>
    </source>
</evidence>
<dbReference type="FunFam" id="3.40.50.720:FF:000304">
    <property type="entry name" value="UDP-glucose 4,6-dehydratase"/>
    <property type="match status" value="1"/>
</dbReference>
<dbReference type="CDD" id="cd05246">
    <property type="entry name" value="dTDP_GD_SDR_e"/>
    <property type="match status" value="1"/>
</dbReference>
<feature type="domain" description="NAD(P)-binding" evidence="9">
    <location>
        <begin position="8"/>
        <end position="310"/>
    </location>
</feature>
<reference evidence="10 11" key="1">
    <citation type="journal article" date="2015" name="Nature">
        <title>rRNA introns, odd ribosomes, and small enigmatic genomes across a large radiation of phyla.</title>
        <authorList>
            <person name="Brown C.T."/>
            <person name="Hug L.A."/>
            <person name="Thomas B.C."/>
            <person name="Sharon I."/>
            <person name="Castelle C.J."/>
            <person name="Singh A."/>
            <person name="Wilkins M.J."/>
            <person name="Williams K.H."/>
            <person name="Banfield J.F."/>
        </authorList>
    </citation>
    <scope>NUCLEOTIDE SEQUENCE [LARGE SCALE GENOMIC DNA]</scope>
</reference>
<dbReference type="GO" id="GO:0009225">
    <property type="term" value="P:nucleotide-sugar metabolic process"/>
    <property type="evidence" value="ECO:0007669"/>
    <property type="project" value="InterPro"/>
</dbReference>
<dbReference type="EC" id="4.2.1.46" evidence="4 7"/>
<evidence type="ECO:0000256" key="2">
    <source>
        <dbReference type="ARBA" id="ARBA00001911"/>
    </source>
</evidence>
<evidence type="ECO:0000256" key="5">
    <source>
        <dbReference type="ARBA" id="ARBA00023027"/>
    </source>
</evidence>
<dbReference type="Pfam" id="PF16363">
    <property type="entry name" value="GDP_Man_Dehyd"/>
    <property type="match status" value="1"/>
</dbReference>
<evidence type="ECO:0000256" key="3">
    <source>
        <dbReference type="ARBA" id="ARBA00008178"/>
    </source>
</evidence>
<evidence type="ECO:0000256" key="7">
    <source>
        <dbReference type="RuleBase" id="RU004473"/>
    </source>
</evidence>
<accession>A0A0G1VMN9</accession>
<evidence type="ECO:0000256" key="8">
    <source>
        <dbReference type="SAM" id="MobiDB-lite"/>
    </source>
</evidence>
<sequence length="328" mass="37387">MKYNKRIIVTGGAGFIGSNYLNYAVRTYPHYRFVNVDALTYAGRLANIDVSKAKNYSFVKADIRNLAAMERIFRKHKPTHVIHFAAESHVDVSIKNPDIFIETNVVGTHNLLILAKRHSVQRFHHISTDEVYGSLKKNARPSKEEDTLAPSSPYSASKAGADMLVLAYNRTFGLDVVITRLSNNYGPRQHEEKLIPFSITNLLARKKVPIYGNGKHVRSWLYVEDGVKGIDLAFNKGKSGEIYNIGGKDELSNNMVAYMLVRALGKDRSRIEYVEDRLGHDFRYALECSKARKVLGWKPQTPFASGLEKTIQYYRNKTFRPRTNSRRR</sequence>
<organism evidence="10 11">
    <name type="scientific">Candidatus Kaiserbacteria bacterium GW2011_GWC2_49_12</name>
    <dbReference type="NCBI Taxonomy" id="1618675"/>
    <lineage>
        <taxon>Bacteria</taxon>
        <taxon>Candidatus Kaiseribacteriota</taxon>
    </lineage>
</organism>
<dbReference type="Proteomes" id="UP000034589">
    <property type="component" value="Unassembled WGS sequence"/>
</dbReference>
<comment type="similarity">
    <text evidence="3 7">Belongs to the NAD(P)-dependent epimerase/dehydratase family. dTDP-glucose dehydratase subfamily.</text>
</comment>
<dbReference type="InterPro" id="IPR036291">
    <property type="entry name" value="NAD(P)-bd_dom_sf"/>
</dbReference>
<evidence type="ECO:0000259" key="9">
    <source>
        <dbReference type="Pfam" id="PF16363"/>
    </source>
</evidence>
<dbReference type="PANTHER" id="PTHR43000">
    <property type="entry name" value="DTDP-D-GLUCOSE 4,6-DEHYDRATASE-RELATED"/>
    <property type="match status" value="1"/>
</dbReference>
<keyword evidence="6 7" id="KW-0456">Lyase</keyword>
<dbReference type="InterPro" id="IPR016040">
    <property type="entry name" value="NAD(P)-bd_dom"/>
</dbReference>
<proteinExistence type="inferred from homology"/>
<dbReference type="SUPFAM" id="SSF51735">
    <property type="entry name" value="NAD(P)-binding Rossmann-fold domains"/>
    <property type="match status" value="1"/>
</dbReference>
<evidence type="ECO:0000313" key="11">
    <source>
        <dbReference type="Proteomes" id="UP000034589"/>
    </source>
</evidence>